<feature type="region of interest" description="Disordered" evidence="1">
    <location>
        <begin position="29"/>
        <end position="49"/>
    </location>
</feature>
<evidence type="ECO:0000313" key="2">
    <source>
        <dbReference type="EMBL" id="QAS52953.1"/>
    </source>
</evidence>
<proteinExistence type="predicted"/>
<dbReference type="Proteomes" id="UP000287756">
    <property type="component" value="Chromosome"/>
</dbReference>
<accession>A0A410ME09</accession>
<sequence length="207" mass="23621">MHKIYLSIIVFLTLVLVIVLTTSSDNLNNVEPIDNAEERKGERSEQTGVPAESIKEYFLEVEPKKDIYKEWDSAAIQLDKVPEDERKESAAGLLLEAKKSVNADGYIAVPTLENLNNFFAPSDQQLKKLIKENDGVLPIRINKTHIQLKQAGELIEDDRISDQLNQINEELVDIEIYNKDTLYDFSVAFDRYKHCIKNVLQITSSIQ</sequence>
<reference evidence="2 3" key="1">
    <citation type="submission" date="2018-01" db="EMBL/GenBank/DDBJ databases">
        <title>The whole genome sequencing and assembly of Halobacillus litoralis ERB031 strain.</title>
        <authorList>
            <person name="Lee S.-J."/>
            <person name="Park M.-K."/>
            <person name="Kim J.-Y."/>
            <person name="Lee Y.-J."/>
            <person name="Yi H."/>
            <person name="Bahn Y.-S."/>
            <person name="Kim J.F."/>
            <person name="Lee D.-W."/>
        </authorList>
    </citation>
    <scope>NUCLEOTIDE SEQUENCE [LARGE SCALE GENOMIC DNA]</scope>
    <source>
        <strain evidence="2 3">ERB 031</strain>
    </source>
</reference>
<dbReference type="AlphaFoldDB" id="A0A410ME09"/>
<protein>
    <submittedName>
        <fullName evidence="2">Uncharacterized protein</fullName>
    </submittedName>
</protein>
<dbReference type="EMBL" id="CP026118">
    <property type="protein sequence ID" value="QAS52953.1"/>
    <property type="molecule type" value="Genomic_DNA"/>
</dbReference>
<feature type="compositionally biased region" description="Basic and acidic residues" evidence="1">
    <location>
        <begin position="36"/>
        <end position="45"/>
    </location>
</feature>
<evidence type="ECO:0000313" key="3">
    <source>
        <dbReference type="Proteomes" id="UP000287756"/>
    </source>
</evidence>
<dbReference type="KEGG" id="hli:HLI_12490"/>
<organism evidence="2 3">
    <name type="scientific">Halobacillus litoralis</name>
    <dbReference type="NCBI Taxonomy" id="45668"/>
    <lineage>
        <taxon>Bacteria</taxon>
        <taxon>Bacillati</taxon>
        <taxon>Bacillota</taxon>
        <taxon>Bacilli</taxon>
        <taxon>Bacillales</taxon>
        <taxon>Bacillaceae</taxon>
        <taxon>Halobacillus</taxon>
    </lineage>
</organism>
<evidence type="ECO:0000256" key="1">
    <source>
        <dbReference type="SAM" id="MobiDB-lite"/>
    </source>
</evidence>
<gene>
    <name evidence="2" type="ORF">HLI_12490</name>
</gene>
<dbReference type="RefSeq" id="WP_128525231.1">
    <property type="nucleotide sequence ID" value="NZ_CANLVY010000001.1"/>
</dbReference>
<name>A0A410ME09_9BACI</name>